<evidence type="ECO:0000259" key="10">
    <source>
        <dbReference type="PROSITE" id="PS50235"/>
    </source>
</evidence>
<sequence length="842" mass="92074">MAINGYMVHFDSPIRHLGSSALNGINGALGFKNNLIFLNPHKKGSPTASTPSSGAAPHKGSGQVNGHGDGGAARDEPPRPKIVYFPLRAVEVGYHRQRSSGAGMFNMGNTCYLNSTLQALFHTPALFNYLMSDFHKRECGKNGSGGFLQTCMICILTSTLKDTLSVNVMRPNRVYEKLKNICKHLVHGRQEDAHEFLRYLIESLQKSFLVSRHAPKNLDNASKETTPFNQIFGGYMRQDVTCLKCKYVSVTFQHFMDLLLDIRQTSNIDDALNIYFRAERIGSGDGVNTYKCEKCNMKVPAKKKCFIERPPIVLCVQLKRFSLLGGKISRSVQLSRRIEMNAFVKKRDMSVSPMPPLQYKLVAMITHVGPSPNCGHYTAIGEASNGQFFQFDDSSVRPISINQALNTASYVVFYEMTKQSKEAWVEQMNATALPKETLYKHPSSSKPCTATSSSSSTTVSSQSNGNSLSNTSSSPVVPKAKFSGLNGTVNKLGVVAKSTLSSLPQSLTGLKKPAQLVPYDGADSSDSSEDETEAPKQNGRNFPVATSSPLLNPTVTTNASGNTVPKSSPFVPRSVTVNALKRSQELRSDSLAIENGSSTTNSVSKLSDHGPQKDVKTSGSGLWQVLETEHHNPSISSDNSNGSTSGAWHITPSTTPPTTTMAGAMVNASETTASPTVNGTKKNGQDPLELSDHDQLPQPRLNATLPQQASMTSSSTASSSLSNTPEHSRSNKRSSSIEEYEAELDRGRTKKVKKRHPQRYHLNNDREAEYSSRASFNSSNFNPFQAHQNKSYNGKGYQHHHRNGSNNQLPHRNQSSPSNRGFASRSSSWSGSRVKWKAYSQK</sequence>
<evidence type="ECO:0000256" key="2">
    <source>
        <dbReference type="ARBA" id="ARBA00004604"/>
    </source>
</evidence>
<feature type="region of interest" description="Disordered" evidence="9">
    <location>
        <begin position="438"/>
        <end position="478"/>
    </location>
</feature>
<dbReference type="InterPro" id="IPR050164">
    <property type="entry name" value="Peptidase_C19"/>
</dbReference>
<feature type="region of interest" description="Disordered" evidence="9">
    <location>
        <begin position="42"/>
        <end position="78"/>
    </location>
</feature>
<feature type="compositionally biased region" description="Low complexity" evidence="9">
    <location>
        <begin position="815"/>
        <end position="833"/>
    </location>
</feature>
<comment type="catalytic activity">
    <reaction evidence="1 8">
        <text>Thiol-dependent hydrolysis of ester, thioester, amide, peptide and isopeptide bonds formed by the C-terminal Gly of ubiquitin (a 76-residue protein attached to proteins as an intracellular targeting signal).</text>
        <dbReference type="EC" id="3.4.19.12"/>
    </reaction>
</comment>
<feature type="region of interest" description="Disordered" evidence="9">
    <location>
        <begin position="588"/>
        <end position="618"/>
    </location>
</feature>
<keyword evidence="12" id="KW-1185">Reference proteome</keyword>
<dbReference type="PANTHER" id="PTHR24006">
    <property type="entry name" value="UBIQUITIN CARBOXYL-TERMINAL HYDROLASE"/>
    <property type="match status" value="1"/>
</dbReference>
<evidence type="ECO:0000256" key="4">
    <source>
        <dbReference type="ARBA" id="ARBA00022670"/>
    </source>
</evidence>
<dbReference type="InterPro" id="IPR018200">
    <property type="entry name" value="USP_CS"/>
</dbReference>
<evidence type="ECO:0000256" key="9">
    <source>
        <dbReference type="SAM" id="MobiDB-lite"/>
    </source>
</evidence>
<evidence type="ECO:0000256" key="1">
    <source>
        <dbReference type="ARBA" id="ARBA00000707"/>
    </source>
</evidence>
<gene>
    <name evidence="11" type="ORF">TCAL_13975</name>
</gene>
<evidence type="ECO:0000256" key="3">
    <source>
        <dbReference type="ARBA" id="ARBA00009085"/>
    </source>
</evidence>
<feature type="domain" description="USP" evidence="10">
    <location>
        <begin position="102"/>
        <end position="417"/>
    </location>
</feature>
<evidence type="ECO:0000313" key="12">
    <source>
        <dbReference type="Proteomes" id="UP000318571"/>
    </source>
</evidence>
<dbReference type="InterPro" id="IPR038765">
    <property type="entry name" value="Papain-like_cys_pep_sf"/>
</dbReference>
<feature type="compositionally biased region" description="Low complexity" evidence="9">
    <location>
        <begin position="633"/>
        <end position="660"/>
    </location>
</feature>
<dbReference type="PROSITE" id="PS00973">
    <property type="entry name" value="USP_2"/>
    <property type="match status" value="1"/>
</dbReference>
<dbReference type="PROSITE" id="PS50235">
    <property type="entry name" value="USP_3"/>
    <property type="match status" value="1"/>
</dbReference>
<feature type="compositionally biased region" description="Basic residues" evidence="9">
    <location>
        <begin position="748"/>
        <end position="759"/>
    </location>
</feature>
<proteinExistence type="inferred from homology"/>
<keyword evidence="5 8" id="KW-0833">Ubl conjugation pathway</keyword>
<feature type="compositionally biased region" description="Low complexity" evidence="9">
    <location>
        <begin position="771"/>
        <end position="784"/>
    </location>
</feature>
<feature type="compositionally biased region" description="Low complexity" evidence="9">
    <location>
        <begin position="45"/>
        <end position="57"/>
    </location>
</feature>
<dbReference type="PANTHER" id="PTHR24006:SF758">
    <property type="entry name" value="UBIQUITIN CARBOXYL-TERMINAL HYDROLASE 36"/>
    <property type="match status" value="1"/>
</dbReference>
<dbReference type="Gene3D" id="3.90.70.10">
    <property type="entry name" value="Cysteine proteinases"/>
    <property type="match status" value="1"/>
</dbReference>
<dbReference type="Pfam" id="PF00443">
    <property type="entry name" value="UCH"/>
    <property type="match status" value="1"/>
</dbReference>
<name>A0A553NAR2_TIGCA</name>
<dbReference type="GO" id="GO:0005829">
    <property type="term" value="C:cytosol"/>
    <property type="evidence" value="ECO:0007669"/>
    <property type="project" value="TreeGrafter"/>
</dbReference>
<evidence type="ECO:0000256" key="6">
    <source>
        <dbReference type="ARBA" id="ARBA00022801"/>
    </source>
</evidence>
<dbReference type="OrthoDB" id="420187at2759"/>
<evidence type="ECO:0000256" key="5">
    <source>
        <dbReference type="ARBA" id="ARBA00022786"/>
    </source>
</evidence>
<dbReference type="GO" id="GO:0005730">
    <property type="term" value="C:nucleolus"/>
    <property type="evidence" value="ECO:0007669"/>
    <property type="project" value="UniProtKB-SubCell"/>
</dbReference>
<evidence type="ECO:0000256" key="8">
    <source>
        <dbReference type="RuleBase" id="RU366025"/>
    </source>
</evidence>
<feature type="region of interest" description="Disordered" evidence="9">
    <location>
        <begin position="630"/>
        <end position="842"/>
    </location>
</feature>
<dbReference type="GO" id="GO:0004843">
    <property type="term" value="F:cysteine-type deubiquitinase activity"/>
    <property type="evidence" value="ECO:0007669"/>
    <property type="project" value="UniProtKB-UniRule"/>
</dbReference>
<dbReference type="EC" id="3.4.19.12" evidence="8"/>
<dbReference type="GO" id="GO:0006508">
    <property type="term" value="P:proteolysis"/>
    <property type="evidence" value="ECO:0007669"/>
    <property type="project" value="UniProtKB-KW"/>
</dbReference>
<feature type="compositionally biased region" description="Polar residues" evidence="9">
    <location>
        <begin position="804"/>
        <end position="814"/>
    </location>
</feature>
<evidence type="ECO:0000313" key="11">
    <source>
        <dbReference type="EMBL" id="TRY62518.1"/>
    </source>
</evidence>
<dbReference type="EMBL" id="VCGU01000458">
    <property type="protein sequence ID" value="TRY62518.1"/>
    <property type="molecule type" value="Genomic_DNA"/>
</dbReference>
<comment type="similarity">
    <text evidence="3 8">Belongs to the peptidase C19 family.</text>
</comment>
<feature type="compositionally biased region" description="Low complexity" evidence="9">
    <location>
        <begin position="709"/>
        <end position="722"/>
    </location>
</feature>
<dbReference type="InterPro" id="IPR001394">
    <property type="entry name" value="Peptidase_C19_UCH"/>
</dbReference>
<dbReference type="STRING" id="6832.A0A553NAR2"/>
<keyword evidence="6 8" id="KW-0378">Hydrolase</keyword>
<feature type="compositionally biased region" description="Basic and acidic residues" evidence="9">
    <location>
        <begin position="606"/>
        <end position="616"/>
    </location>
</feature>
<feature type="region of interest" description="Disordered" evidence="9">
    <location>
        <begin position="514"/>
        <end position="571"/>
    </location>
</feature>
<dbReference type="InterPro" id="IPR028889">
    <property type="entry name" value="USP"/>
</dbReference>
<feature type="compositionally biased region" description="Low complexity" evidence="9">
    <location>
        <begin position="444"/>
        <end position="474"/>
    </location>
</feature>
<feature type="compositionally biased region" description="Polar residues" evidence="9">
    <location>
        <begin position="668"/>
        <end position="682"/>
    </location>
</feature>
<keyword evidence="4 8" id="KW-0645">Protease</keyword>
<comment type="subcellular location">
    <subcellularLocation>
        <location evidence="2">Nucleus</location>
        <location evidence="2">Nucleolus</location>
    </subcellularLocation>
</comment>
<feature type="compositionally biased region" description="Polar residues" evidence="9">
    <location>
        <begin position="595"/>
        <end position="605"/>
    </location>
</feature>
<feature type="compositionally biased region" description="Polar residues" evidence="9">
    <location>
        <begin position="538"/>
        <end position="566"/>
    </location>
</feature>
<keyword evidence="7 8" id="KW-0788">Thiol protease</keyword>
<dbReference type="FunFam" id="3.90.70.10:FF:000119">
    <property type="entry name" value="Ubiquitin specific peptidase 36"/>
    <property type="match status" value="1"/>
</dbReference>
<dbReference type="Proteomes" id="UP000318571">
    <property type="component" value="Chromosome 10"/>
</dbReference>
<comment type="caution">
    <text evidence="11">The sequence shown here is derived from an EMBL/GenBank/DDBJ whole genome shotgun (WGS) entry which is preliminary data.</text>
</comment>
<dbReference type="GO" id="GO:0042981">
    <property type="term" value="P:regulation of apoptotic process"/>
    <property type="evidence" value="ECO:0007669"/>
    <property type="project" value="TreeGrafter"/>
</dbReference>
<dbReference type="PROSITE" id="PS00972">
    <property type="entry name" value="USP_1"/>
    <property type="match status" value="1"/>
</dbReference>
<evidence type="ECO:0000256" key="7">
    <source>
        <dbReference type="ARBA" id="ARBA00022807"/>
    </source>
</evidence>
<organism evidence="11 12">
    <name type="scientific">Tigriopus californicus</name>
    <name type="common">Marine copepod</name>
    <dbReference type="NCBI Taxonomy" id="6832"/>
    <lineage>
        <taxon>Eukaryota</taxon>
        <taxon>Metazoa</taxon>
        <taxon>Ecdysozoa</taxon>
        <taxon>Arthropoda</taxon>
        <taxon>Crustacea</taxon>
        <taxon>Multicrustacea</taxon>
        <taxon>Hexanauplia</taxon>
        <taxon>Copepoda</taxon>
        <taxon>Harpacticoida</taxon>
        <taxon>Harpacticidae</taxon>
        <taxon>Tigriopus</taxon>
    </lineage>
</organism>
<dbReference type="AlphaFoldDB" id="A0A553NAR2"/>
<dbReference type="SUPFAM" id="SSF54001">
    <property type="entry name" value="Cysteine proteinases"/>
    <property type="match status" value="1"/>
</dbReference>
<protein>
    <recommendedName>
        <fullName evidence="8">Ubiquitin carboxyl-terminal hydrolase</fullName>
        <ecNumber evidence="8">3.4.19.12</ecNumber>
    </recommendedName>
</protein>
<accession>A0A553NAR2</accession>
<reference evidence="11 12" key="1">
    <citation type="journal article" date="2018" name="Nat. Ecol. Evol.">
        <title>Genomic signatures of mitonuclear coevolution across populations of Tigriopus californicus.</title>
        <authorList>
            <person name="Barreto F.S."/>
            <person name="Watson E.T."/>
            <person name="Lima T.G."/>
            <person name="Willett C.S."/>
            <person name="Edmands S."/>
            <person name="Li W."/>
            <person name="Burton R.S."/>
        </authorList>
    </citation>
    <scope>NUCLEOTIDE SEQUENCE [LARGE SCALE GENOMIC DNA]</scope>
    <source>
        <strain evidence="11 12">San Diego</strain>
    </source>
</reference>
<dbReference type="GO" id="GO:0016579">
    <property type="term" value="P:protein deubiquitination"/>
    <property type="evidence" value="ECO:0007669"/>
    <property type="project" value="InterPro"/>
</dbReference>